<gene>
    <name evidence="1" type="ORF">LSAT_V11C700377470</name>
</gene>
<keyword evidence="2" id="KW-1185">Reference proteome</keyword>
<protein>
    <submittedName>
        <fullName evidence="1">Uncharacterized protein</fullName>
    </submittedName>
</protein>
<proteinExistence type="predicted"/>
<evidence type="ECO:0000313" key="1">
    <source>
        <dbReference type="EMBL" id="KAJ0196678.1"/>
    </source>
</evidence>
<evidence type="ECO:0000313" key="2">
    <source>
        <dbReference type="Proteomes" id="UP000235145"/>
    </source>
</evidence>
<sequence>MFIMLHCLEGVSTPIEDEEPDEADLKRRKAHEAEINEHAHIIREAEEKERAEKEPQATLKNLPLTPKAFRFRAFIKVASVPFSDSIGDQMMFNFYLKHMKPQFETWSVSKIVAVKVTGPIETESFFNAKFKVARGSARQACEFTLADLPSLLENSPLMTRKQ</sequence>
<name>A0A9R1V000_LACSA</name>
<comment type="caution">
    <text evidence="1">The sequence shown here is derived from an EMBL/GenBank/DDBJ whole genome shotgun (WGS) entry which is preliminary data.</text>
</comment>
<dbReference type="AlphaFoldDB" id="A0A9R1V000"/>
<dbReference type="EMBL" id="NBSK02000007">
    <property type="protein sequence ID" value="KAJ0196678.1"/>
    <property type="molecule type" value="Genomic_DNA"/>
</dbReference>
<dbReference type="Proteomes" id="UP000235145">
    <property type="component" value="Unassembled WGS sequence"/>
</dbReference>
<organism evidence="1 2">
    <name type="scientific">Lactuca sativa</name>
    <name type="common">Garden lettuce</name>
    <dbReference type="NCBI Taxonomy" id="4236"/>
    <lineage>
        <taxon>Eukaryota</taxon>
        <taxon>Viridiplantae</taxon>
        <taxon>Streptophyta</taxon>
        <taxon>Embryophyta</taxon>
        <taxon>Tracheophyta</taxon>
        <taxon>Spermatophyta</taxon>
        <taxon>Magnoliopsida</taxon>
        <taxon>eudicotyledons</taxon>
        <taxon>Gunneridae</taxon>
        <taxon>Pentapetalae</taxon>
        <taxon>asterids</taxon>
        <taxon>campanulids</taxon>
        <taxon>Asterales</taxon>
        <taxon>Asteraceae</taxon>
        <taxon>Cichorioideae</taxon>
        <taxon>Cichorieae</taxon>
        <taxon>Lactucinae</taxon>
        <taxon>Lactuca</taxon>
    </lineage>
</organism>
<accession>A0A9R1V000</accession>
<reference evidence="1 2" key="1">
    <citation type="journal article" date="2017" name="Nat. Commun.">
        <title>Genome assembly with in vitro proximity ligation data and whole-genome triplication in lettuce.</title>
        <authorList>
            <person name="Reyes-Chin-Wo S."/>
            <person name="Wang Z."/>
            <person name="Yang X."/>
            <person name="Kozik A."/>
            <person name="Arikit S."/>
            <person name="Song C."/>
            <person name="Xia L."/>
            <person name="Froenicke L."/>
            <person name="Lavelle D.O."/>
            <person name="Truco M.J."/>
            <person name="Xia R."/>
            <person name="Zhu S."/>
            <person name="Xu C."/>
            <person name="Xu H."/>
            <person name="Xu X."/>
            <person name="Cox K."/>
            <person name="Korf I."/>
            <person name="Meyers B.C."/>
            <person name="Michelmore R.W."/>
        </authorList>
    </citation>
    <scope>NUCLEOTIDE SEQUENCE [LARGE SCALE GENOMIC DNA]</scope>
    <source>
        <strain evidence="2">cv. Salinas</strain>
        <tissue evidence="1">Seedlings</tissue>
    </source>
</reference>